<dbReference type="GO" id="GO:0003677">
    <property type="term" value="F:DNA binding"/>
    <property type="evidence" value="ECO:0007669"/>
    <property type="project" value="UniProtKB-UniRule"/>
</dbReference>
<evidence type="ECO:0000256" key="1">
    <source>
        <dbReference type="ARBA" id="ARBA00023125"/>
    </source>
</evidence>
<evidence type="ECO:0000259" key="3">
    <source>
        <dbReference type="PROSITE" id="PS50977"/>
    </source>
</evidence>
<organism evidence="4 5">
    <name type="scientific">Fructilactobacillus cliffordii</name>
    <dbReference type="NCBI Taxonomy" id="2940299"/>
    <lineage>
        <taxon>Bacteria</taxon>
        <taxon>Bacillati</taxon>
        <taxon>Bacillota</taxon>
        <taxon>Bacilli</taxon>
        <taxon>Lactobacillales</taxon>
        <taxon>Lactobacillaceae</taxon>
        <taxon>Fructilactobacillus</taxon>
    </lineage>
</organism>
<dbReference type="InterPro" id="IPR050624">
    <property type="entry name" value="HTH-type_Tx_Regulator"/>
</dbReference>
<dbReference type="SUPFAM" id="SSF46689">
    <property type="entry name" value="Homeodomain-like"/>
    <property type="match status" value="1"/>
</dbReference>
<reference evidence="4" key="1">
    <citation type="submission" date="2022-05" db="EMBL/GenBank/DDBJ databases">
        <authorList>
            <person name="Oliphant S.A."/>
            <person name="Watson-Haigh N.S."/>
            <person name="Sumby K.M."/>
            <person name="Gardner J.M."/>
            <person name="Jiranek V."/>
        </authorList>
    </citation>
    <scope>NUCLEOTIDE SEQUENCE</scope>
    <source>
        <strain evidence="4">KI4_B1</strain>
    </source>
</reference>
<feature type="domain" description="HTH tetR-type" evidence="3">
    <location>
        <begin position="8"/>
        <end position="68"/>
    </location>
</feature>
<sequence length="209" mass="23551">MVKQTRKTSTVADIQEALIQLINEKGLQNLNVTDITRTAGIGRGTFYTHYLDKADLVNQLEADLLEKLQADLDQIMPDAMKWLVGEVPETASFITETLNNFYANQRLVAALLGEQGDPYFLNRIKQVVFADLDAALTKFGDQIHSPKVIPLDYVREFIIDEIMGIIVYWIKKPNPDPPTVVAEIIANLQQTAPLQLLTLTKKQEEPNDE</sequence>
<dbReference type="RefSeq" id="WP_252766411.1">
    <property type="nucleotide sequence ID" value="NZ_CP097119.1"/>
</dbReference>
<dbReference type="PANTHER" id="PTHR43479">
    <property type="entry name" value="ACREF/ENVCD OPERON REPRESSOR-RELATED"/>
    <property type="match status" value="1"/>
</dbReference>
<dbReference type="PANTHER" id="PTHR43479:SF11">
    <property type="entry name" value="ACREF_ENVCD OPERON REPRESSOR-RELATED"/>
    <property type="match status" value="1"/>
</dbReference>
<name>A0A9Q9E2K4_9LACO</name>
<dbReference type="InterPro" id="IPR039532">
    <property type="entry name" value="TetR_C_Firmicutes"/>
</dbReference>
<dbReference type="Pfam" id="PF14278">
    <property type="entry name" value="TetR_C_8"/>
    <property type="match status" value="1"/>
</dbReference>
<dbReference type="AlphaFoldDB" id="A0A9Q9E2K4"/>
<proteinExistence type="predicted"/>
<dbReference type="InterPro" id="IPR009057">
    <property type="entry name" value="Homeodomain-like_sf"/>
</dbReference>
<dbReference type="PROSITE" id="PS50977">
    <property type="entry name" value="HTH_TETR_2"/>
    <property type="match status" value="1"/>
</dbReference>
<keyword evidence="5" id="KW-1185">Reference proteome</keyword>
<evidence type="ECO:0000313" key="5">
    <source>
        <dbReference type="Proteomes" id="UP001055911"/>
    </source>
</evidence>
<dbReference type="InterPro" id="IPR001647">
    <property type="entry name" value="HTH_TetR"/>
</dbReference>
<evidence type="ECO:0000313" key="4">
    <source>
        <dbReference type="EMBL" id="USS88894.1"/>
    </source>
</evidence>
<accession>A0A9Q9E2K4</accession>
<protein>
    <submittedName>
        <fullName evidence="4">TetR/AcrR family transcriptional regulator</fullName>
    </submittedName>
</protein>
<evidence type="ECO:0000256" key="2">
    <source>
        <dbReference type="PROSITE-ProRule" id="PRU00335"/>
    </source>
</evidence>
<dbReference type="PRINTS" id="PR00455">
    <property type="entry name" value="HTHTETR"/>
</dbReference>
<dbReference type="Gene3D" id="1.10.357.10">
    <property type="entry name" value="Tetracycline Repressor, domain 2"/>
    <property type="match status" value="1"/>
</dbReference>
<keyword evidence="1 2" id="KW-0238">DNA-binding</keyword>
<feature type="DNA-binding region" description="H-T-H motif" evidence="2">
    <location>
        <begin position="31"/>
        <end position="50"/>
    </location>
</feature>
<dbReference type="Pfam" id="PF00440">
    <property type="entry name" value="TetR_N"/>
    <property type="match status" value="1"/>
</dbReference>
<dbReference type="Proteomes" id="UP001055911">
    <property type="component" value="Chromosome"/>
</dbReference>
<dbReference type="EMBL" id="CP097119">
    <property type="protein sequence ID" value="USS88894.1"/>
    <property type="molecule type" value="Genomic_DNA"/>
</dbReference>
<gene>
    <name evidence="4" type="ORF">M3M40_05255</name>
</gene>